<evidence type="ECO:0000313" key="2">
    <source>
        <dbReference type="Proteomes" id="UP000054477"/>
    </source>
</evidence>
<dbReference type="HOGENOM" id="CLU_3111975_0_0_1"/>
<gene>
    <name evidence="1" type="ORF">K443DRAFT_107664</name>
</gene>
<protein>
    <submittedName>
        <fullName evidence="1">Uncharacterized protein</fullName>
    </submittedName>
</protein>
<name>A0A0C9WKC2_9AGAR</name>
<reference evidence="2" key="2">
    <citation type="submission" date="2015-01" db="EMBL/GenBank/DDBJ databases">
        <title>Evolutionary Origins and Diversification of the Mycorrhizal Mutualists.</title>
        <authorList>
            <consortium name="DOE Joint Genome Institute"/>
            <consortium name="Mycorrhizal Genomics Consortium"/>
            <person name="Kohler A."/>
            <person name="Kuo A."/>
            <person name="Nagy L.G."/>
            <person name="Floudas D."/>
            <person name="Copeland A."/>
            <person name="Barry K.W."/>
            <person name="Cichocki N."/>
            <person name="Veneault-Fourrey C."/>
            <person name="LaButti K."/>
            <person name="Lindquist E.A."/>
            <person name="Lipzen A."/>
            <person name="Lundell T."/>
            <person name="Morin E."/>
            <person name="Murat C."/>
            <person name="Riley R."/>
            <person name="Ohm R."/>
            <person name="Sun H."/>
            <person name="Tunlid A."/>
            <person name="Henrissat B."/>
            <person name="Grigoriev I.V."/>
            <person name="Hibbett D.S."/>
            <person name="Martin F."/>
        </authorList>
    </citation>
    <scope>NUCLEOTIDE SEQUENCE [LARGE SCALE GENOMIC DNA]</scope>
    <source>
        <strain evidence="2">LaAM-08-1</strain>
    </source>
</reference>
<reference evidence="1 2" key="1">
    <citation type="submission" date="2014-04" db="EMBL/GenBank/DDBJ databases">
        <authorList>
            <consortium name="DOE Joint Genome Institute"/>
            <person name="Kuo A."/>
            <person name="Kohler A."/>
            <person name="Nagy L.G."/>
            <person name="Floudas D."/>
            <person name="Copeland A."/>
            <person name="Barry K.W."/>
            <person name="Cichocki N."/>
            <person name="Veneault-Fourrey C."/>
            <person name="LaButti K."/>
            <person name="Lindquist E.A."/>
            <person name="Lipzen A."/>
            <person name="Lundell T."/>
            <person name="Morin E."/>
            <person name="Murat C."/>
            <person name="Sun H."/>
            <person name="Tunlid A."/>
            <person name="Henrissat B."/>
            <person name="Grigoriev I.V."/>
            <person name="Hibbett D.S."/>
            <person name="Martin F."/>
            <person name="Nordberg H.P."/>
            <person name="Cantor M.N."/>
            <person name="Hua S.X."/>
        </authorList>
    </citation>
    <scope>NUCLEOTIDE SEQUENCE [LARGE SCALE GENOMIC DNA]</scope>
    <source>
        <strain evidence="1 2">LaAM-08-1</strain>
    </source>
</reference>
<accession>A0A0C9WKC2</accession>
<dbReference type="EMBL" id="KN838730">
    <property type="protein sequence ID" value="KIJ96189.1"/>
    <property type="molecule type" value="Genomic_DNA"/>
</dbReference>
<sequence>QQLCRLDWDRPIGTSSTSYSRTSRAMRIWPESKLPVDVGLTVMLISRFTVI</sequence>
<dbReference type="Proteomes" id="UP000054477">
    <property type="component" value="Unassembled WGS sequence"/>
</dbReference>
<proteinExistence type="predicted"/>
<feature type="non-terminal residue" evidence="1">
    <location>
        <position position="1"/>
    </location>
</feature>
<keyword evidence="2" id="KW-1185">Reference proteome</keyword>
<dbReference type="AlphaFoldDB" id="A0A0C9WKC2"/>
<organism evidence="1 2">
    <name type="scientific">Laccaria amethystina LaAM-08-1</name>
    <dbReference type="NCBI Taxonomy" id="1095629"/>
    <lineage>
        <taxon>Eukaryota</taxon>
        <taxon>Fungi</taxon>
        <taxon>Dikarya</taxon>
        <taxon>Basidiomycota</taxon>
        <taxon>Agaricomycotina</taxon>
        <taxon>Agaricomycetes</taxon>
        <taxon>Agaricomycetidae</taxon>
        <taxon>Agaricales</taxon>
        <taxon>Agaricineae</taxon>
        <taxon>Hydnangiaceae</taxon>
        <taxon>Laccaria</taxon>
    </lineage>
</organism>
<evidence type="ECO:0000313" key="1">
    <source>
        <dbReference type="EMBL" id="KIJ96189.1"/>
    </source>
</evidence>